<feature type="transmembrane region" description="Helical" evidence="1">
    <location>
        <begin position="84"/>
        <end position="107"/>
    </location>
</feature>
<keyword evidence="1" id="KW-0472">Membrane</keyword>
<comment type="caution">
    <text evidence="2">The sequence shown here is derived from an EMBL/GenBank/DDBJ whole genome shotgun (WGS) entry which is preliminary data.</text>
</comment>
<name>A0A498I0Z0_MALDO</name>
<accession>A0A498I0Z0</accession>
<feature type="transmembrane region" description="Helical" evidence="1">
    <location>
        <begin position="21"/>
        <end position="42"/>
    </location>
</feature>
<reference evidence="2 3" key="1">
    <citation type="submission" date="2018-10" db="EMBL/GenBank/DDBJ databases">
        <title>A high-quality apple genome assembly.</title>
        <authorList>
            <person name="Hu J."/>
        </authorList>
    </citation>
    <scope>NUCLEOTIDE SEQUENCE [LARGE SCALE GENOMIC DNA]</scope>
    <source>
        <strain evidence="3">cv. HFTH1</strain>
        <tissue evidence="2">Young leaf</tissue>
    </source>
</reference>
<gene>
    <name evidence="2" type="ORF">DVH24_039274</name>
</gene>
<dbReference type="AlphaFoldDB" id="A0A498I0Z0"/>
<dbReference type="EMBL" id="RDQH01000341">
    <property type="protein sequence ID" value="RXH75575.1"/>
    <property type="molecule type" value="Genomic_DNA"/>
</dbReference>
<keyword evidence="3" id="KW-1185">Reference proteome</keyword>
<sequence length="113" mass="13215">MESNSKIWLIWIPNIDKIILLTLDCYFSFHAAHFCLLSAALIDRMLRLGTFGICVFDDLLNWVYKARLMARLSLSTKKKLHAVLNVLIVYLRTIFVACATSCFYSWYRFQKTP</sequence>
<keyword evidence="1" id="KW-0812">Transmembrane</keyword>
<organism evidence="2 3">
    <name type="scientific">Malus domestica</name>
    <name type="common">Apple</name>
    <name type="synonym">Pyrus malus</name>
    <dbReference type="NCBI Taxonomy" id="3750"/>
    <lineage>
        <taxon>Eukaryota</taxon>
        <taxon>Viridiplantae</taxon>
        <taxon>Streptophyta</taxon>
        <taxon>Embryophyta</taxon>
        <taxon>Tracheophyta</taxon>
        <taxon>Spermatophyta</taxon>
        <taxon>Magnoliopsida</taxon>
        <taxon>eudicotyledons</taxon>
        <taxon>Gunneridae</taxon>
        <taxon>Pentapetalae</taxon>
        <taxon>rosids</taxon>
        <taxon>fabids</taxon>
        <taxon>Rosales</taxon>
        <taxon>Rosaceae</taxon>
        <taxon>Amygdaloideae</taxon>
        <taxon>Maleae</taxon>
        <taxon>Malus</taxon>
    </lineage>
</organism>
<protein>
    <submittedName>
        <fullName evidence="2">Uncharacterized protein</fullName>
    </submittedName>
</protein>
<dbReference type="Proteomes" id="UP000290289">
    <property type="component" value="Chromosome 15"/>
</dbReference>
<evidence type="ECO:0000313" key="2">
    <source>
        <dbReference type="EMBL" id="RXH75575.1"/>
    </source>
</evidence>
<proteinExistence type="predicted"/>
<keyword evidence="1" id="KW-1133">Transmembrane helix</keyword>
<evidence type="ECO:0000313" key="3">
    <source>
        <dbReference type="Proteomes" id="UP000290289"/>
    </source>
</evidence>
<evidence type="ECO:0000256" key="1">
    <source>
        <dbReference type="SAM" id="Phobius"/>
    </source>
</evidence>